<feature type="domain" description="Glycosyltransferase subfamily 4-like N-terminal" evidence="2">
    <location>
        <begin position="34"/>
        <end position="186"/>
    </location>
</feature>
<evidence type="ECO:0000313" key="3">
    <source>
        <dbReference type="EMBL" id="AHB32862.2"/>
    </source>
</evidence>
<protein>
    <submittedName>
        <fullName evidence="3">Gtr162</fullName>
    </submittedName>
</protein>
<reference evidence="3" key="1">
    <citation type="journal article" date="2013" name="PLoS ONE">
        <title>Diversity in the major polysaccharide antigen of Acinetobacter baumannii assessed by DNA sequencing, and development of a molecular serotyping scheme.</title>
        <authorList>
            <person name="Hu D."/>
            <person name="Liu B."/>
            <person name="Dijkshoorn L."/>
            <person name="Wang L."/>
            <person name="Reeves P.R."/>
        </authorList>
    </citation>
    <scope>NUCLEOTIDE SEQUENCE</scope>
    <source>
        <strain evidence="3">LUH5552</strain>
    </source>
</reference>
<dbReference type="PANTHER" id="PTHR12526:SF630">
    <property type="entry name" value="GLYCOSYLTRANSFERASE"/>
    <property type="match status" value="1"/>
</dbReference>
<evidence type="ECO:0000259" key="2">
    <source>
        <dbReference type="Pfam" id="PF13439"/>
    </source>
</evidence>
<dbReference type="GO" id="GO:0016757">
    <property type="term" value="F:glycosyltransferase activity"/>
    <property type="evidence" value="ECO:0007669"/>
    <property type="project" value="InterPro"/>
</dbReference>
<dbReference type="AlphaFoldDB" id="V5RCT2"/>
<organism evidence="3">
    <name type="scientific">Acinetobacter baumannii</name>
    <dbReference type="NCBI Taxonomy" id="470"/>
    <lineage>
        <taxon>Bacteria</taxon>
        <taxon>Pseudomonadati</taxon>
        <taxon>Pseudomonadota</taxon>
        <taxon>Gammaproteobacteria</taxon>
        <taxon>Moraxellales</taxon>
        <taxon>Moraxellaceae</taxon>
        <taxon>Acinetobacter</taxon>
        <taxon>Acinetobacter calcoaceticus/baumannii complex</taxon>
    </lineage>
</organism>
<dbReference type="Pfam" id="PF00534">
    <property type="entry name" value="Glycos_transf_1"/>
    <property type="match status" value="1"/>
</dbReference>
<reference evidence="3" key="2">
    <citation type="journal article" date="2017" name="Microbiology">
        <title>The KL24 gene cluster and a genomic island encoding a Wzy polymerase contribute genes needed for synthesis of the K24 capsular polysaccharide by the multiply antibiotic resistant Acinetobacter baumannii isolate RCH51.</title>
        <authorList>
            <person name="Kenyon J.J."/>
            <person name="Kasimova A.A."/>
            <person name="Shneider M.M."/>
            <person name="Shashkov A.S."/>
            <person name="Arbatsky N.P."/>
            <person name="Popova A.V."/>
            <person name="Miroshnikov K.A."/>
            <person name="Hall R.M."/>
            <person name="Knirel Y.A."/>
        </authorList>
    </citation>
    <scope>NUCLEOTIDE SEQUENCE</scope>
    <source>
        <strain evidence="3">LUH5552</strain>
    </source>
</reference>
<accession>V5RCT2</accession>
<dbReference type="PANTHER" id="PTHR12526">
    <property type="entry name" value="GLYCOSYLTRANSFERASE"/>
    <property type="match status" value="1"/>
</dbReference>
<dbReference type="EMBL" id="KC526919">
    <property type="protein sequence ID" value="AHB32862.2"/>
    <property type="molecule type" value="Genomic_DNA"/>
</dbReference>
<gene>
    <name evidence="3" type="primary">gtr162</name>
</gene>
<name>V5RCT2_ACIBA</name>
<dbReference type="GO" id="GO:1901135">
    <property type="term" value="P:carbohydrate derivative metabolic process"/>
    <property type="evidence" value="ECO:0007669"/>
    <property type="project" value="UniProtKB-ARBA"/>
</dbReference>
<sequence>MVSCMVAISELLITLYFRVYIMNILYLITGLGGGGAEKVVVDLADQMHLRGHRVKIAYLKGEVIVKPQSADIELICLELNRITQMRHAFKKFKSIIKQFKPDVVHAHMVHANIFARLVRKFIGFPRLICTAHNSNEGGLLRMLAYRYTNNLSDINTNVSKEATESFQKKKAFDSTAITIYNGIDLNKFRKKVVDKNIILSNQVNLNQKIILAVGRLNEQKDYPNLLKAISLLKENSSEDFKLLIAGDGEQKKAIEELISKLNLDNDVILLGRRNDIAELMSIADYFVLSSAFEGFGLVVAEAMACETFVVATDCGGVKEVMGGYGLMASPKDSKELADQLRKAINMPLNARLENNRKALNYVHENFDLEKTTLQWLKIYES</sequence>
<dbReference type="Gene3D" id="3.40.50.2000">
    <property type="entry name" value="Glycogen Phosphorylase B"/>
    <property type="match status" value="2"/>
</dbReference>
<dbReference type="InterPro" id="IPR001296">
    <property type="entry name" value="Glyco_trans_1"/>
</dbReference>
<evidence type="ECO:0000259" key="1">
    <source>
        <dbReference type="Pfam" id="PF00534"/>
    </source>
</evidence>
<proteinExistence type="predicted"/>
<feature type="domain" description="Glycosyl transferase family 1" evidence="1">
    <location>
        <begin position="201"/>
        <end position="356"/>
    </location>
</feature>
<dbReference type="Pfam" id="PF13439">
    <property type="entry name" value="Glyco_transf_4"/>
    <property type="match status" value="1"/>
</dbReference>
<dbReference type="SUPFAM" id="SSF53756">
    <property type="entry name" value="UDP-Glycosyltransferase/glycogen phosphorylase"/>
    <property type="match status" value="1"/>
</dbReference>
<dbReference type="InterPro" id="IPR028098">
    <property type="entry name" value="Glyco_trans_4-like_N"/>
</dbReference>